<feature type="transmembrane region" description="Helical" evidence="5">
    <location>
        <begin position="12"/>
        <end position="30"/>
    </location>
</feature>
<name>A0A238X2C3_9PSEU</name>
<dbReference type="AlphaFoldDB" id="A0A238X2C3"/>
<dbReference type="GO" id="GO:0022857">
    <property type="term" value="F:transmembrane transporter activity"/>
    <property type="evidence" value="ECO:0007669"/>
    <property type="project" value="InterPro"/>
</dbReference>
<evidence type="ECO:0000313" key="7">
    <source>
        <dbReference type="EMBL" id="SNR52723.1"/>
    </source>
</evidence>
<evidence type="ECO:0000256" key="3">
    <source>
        <dbReference type="ARBA" id="ARBA00022989"/>
    </source>
</evidence>
<evidence type="ECO:0000256" key="1">
    <source>
        <dbReference type="ARBA" id="ARBA00004651"/>
    </source>
</evidence>
<feature type="transmembrane region" description="Helical" evidence="5">
    <location>
        <begin position="102"/>
        <end position="122"/>
    </location>
</feature>
<feature type="transmembrane region" description="Helical" evidence="5">
    <location>
        <begin position="270"/>
        <end position="289"/>
    </location>
</feature>
<keyword evidence="3 5" id="KW-1133">Transmembrane helix</keyword>
<dbReference type="InterPro" id="IPR036259">
    <property type="entry name" value="MFS_trans_sf"/>
</dbReference>
<gene>
    <name evidence="7" type="ORF">SAMN06265360_108191</name>
</gene>
<dbReference type="PANTHER" id="PTHR11360">
    <property type="entry name" value="MONOCARBOXYLATE TRANSPORTER"/>
    <property type="match status" value="1"/>
</dbReference>
<evidence type="ECO:0000256" key="5">
    <source>
        <dbReference type="SAM" id="Phobius"/>
    </source>
</evidence>
<keyword evidence="4 5" id="KW-0472">Membrane</keyword>
<dbReference type="GO" id="GO:0005886">
    <property type="term" value="C:plasma membrane"/>
    <property type="evidence" value="ECO:0007669"/>
    <property type="project" value="UniProtKB-SubCell"/>
</dbReference>
<feature type="domain" description="Major facilitator superfamily (MFS) profile" evidence="6">
    <location>
        <begin position="9"/>
        <end position="385"/>
    </location>
</feature>
<evidence type="ECO:0000256" key="2">
    <source>
        <dbReference type="ARBA" id="ARBA00022692"/>
    </source>
</evidence>
<evidence type="ECO:0000259" key="6">
    <source>
        <dbReference type="PROSITE" id="PS50850"/>
    </source>
</evidence>
<dbReference type="PROSITE" id="PS50850">
    <property type="entry name" value="MFS"/>
    <property type="match status" value="1"/>
</dbReference>
<feature type="transmembrane region" description="Helical" evidence="5">
    <location>
        <begin position="46"/>
        <end position="66"/>
    </location>
</feature>
<feature type="transmembrane region" description="Helical" evidence="5">
    <location>
        <begin position="239"/>
        <end position="258"/>
    </location>
</feature>
<feature type="transmembrane region" description="Helical" evidence="5">
    <location>
        <begin position="295"/>
        <end position="316"/>
    </location>
</feature>
<feature type="transmembrane region" description="Helical" evidence="5">
    <location>
        <begin position="207"/>
        <end position="227"/>
    </location>
</feature>
<dbReference type="OrthoDB" id="3573800at2"/>
<keyword evidence="8" id="KW-1185">Reference proteome</keyword>
<dbReference type="Proteomes" id="UP000198348">
    <property type="component" value="Unassembled WGS sequence"/>
</dbReference>
<organism evidence="7 8">
    <name type="scientific">Haloechinothrix alba</name>
    <dbReference type="NCBI Taxonomy" id="664784"/>
    <lineage>
        <taxon>Bacteria</taxon>
        <taxon>Bacillati</taxon>
        <taxon>Actinomycetota</taxon>
        <taxon>Actinomycetes</taxon>
        <taxon>Pseudonocardiales</taxon>
        <taxon>Pseudonocardiaceae</taxon>
        <taxon>Haloechinothrix</taxon>
    </lineage>
</organism>
<dbReference type="InterPro" id="IPR020846">
    <property type="entry name" value="MFS_dom"/>
</dbReference>
<dbReference type="InterPro" id="IPR050327">
    <property type="entry name" value="Proton-linked_MCT"/>
</dbReference>
<keyword evidence="2 5" id="KW-0812">Transmembrane</keyword>
<accession>A0A238X2C3</accession>
<feature type="transmembrane region" description="Helical" evidence="5">
    <location>
        <begin position="166"/>
        <end position="186"/>
    </location>
</feature>
<feature type="transmembrane region" description="Helical" evidence="5">
    <location>
        <begin position="328"/>
        <end position="352"/>
    </location>
</feature>
<dbReference type="Pfam" id="PF07690">
    <property type="entry name" value="MFS_1"/>
    <property type="match status" value="2"/>
</dbReference>
<dbReference type="EMBL" id="FZNW01000008">
    <property type="protein sequence ID" value="SNR52723.1"/>
    <property type="molecule type" value="Genomic_DNA"/>
</dbReference>
<sequence>MHERMSRSGKARALAGAVLLDLAVSPLFIWDTFTSRLAAELGASDTALSVVIAVGLALFTVGVLAGGRIADRVAPRGLALLSAAGVVAGLAVSAAASSVPVLVLGFGVLLGAATGTGYATAVRVATTVPTRRGMAVALVVSAYAAGAVVLAPVADRLLVMVGRAGTFAALAAVLGVTLILAAVLLPGSTPDARTAPEASGPAVRHQAAIPALWALFALGCAPALVAFAHAGRFAGGPELAAIAVALLNAGNFVGRLVAGPACDRVGTTRALHATAAALVGACLVLALSHHPWLSLAALLVLGAQYGALSVLTPLTTASAVPPARFGTAYGIVFSGWGVVGLTGPVAAAWLAGNTGYRPVAAALSVVGVLAWLATAWTLSAVRRATPAHE</sequence>
<feature type="transmembrane region" description="Helical" evidence="5">
    <location>
        <begin position="358"/>
        <end position="381"/>
    </location>
</feature>
<evidence type="ECO:0000256" key="4">
    <source>
        <dbReference type="ARBA" id="ARBA00023136"/>
    </source>
</evidence>
<feature type="transmembrane region" description="Helical" evidence="5">
    <location>
        <begin position="78"/>
        <end position="96"/>
    </location>
</feature>
<protein>
    <submittedName>
        <fullName evidence="7">Predicted arabinose efflux permease, MFS family</fullName>
    </submittedName>
</protein>
<reference evidence="7 8" key="1">
    <citation type="submission" date="2017-06" db="EMBL/GenBank/DDBJ databases">
        <authorList>
            <person name="Kim H.J."/>
            <person name="Triplett B.A."/>
        </authorList>
    </citation>
    <scope>NUCLEOTIDE SEQUENCE [LARGE SCALE GENOMIC DNA]</scope>
    <source>
        <strain evidence="7 8">DSM 45207</strain>
    </source>
</reference>
<proteinExistence type="predicted"/>
<dbReference type="InterPro" id="IPR011701">
    <property type="entry name" value="MFS"/>
</dbReference>
<feature type="transmembrane region" description="Helical" evidence="5">
    <location>
        <begin position="134"/>
        <end position="154"/>
    </location>
</feature>
<evidence type="ECO:0000313" key="8">
    <source>
        <dbReference type="Proteomes" id="UP000198348"/>
    </source>
</evidence>
<comment type="subcellular location">
    <subcellularLocation>
        <location evidence="1">Cell membrane</location>
        <topology evidence="1">Multi-pass membrane protein</topology>
    </subcellularLocation>
</comment>
<dbReference type="Gene3D" id="1.20.1250.20">
    <property type="entry name" value="MFS general substrate transporter like domains"/>
    <property type="match status" value="2"/>
</dbReference>
<dbReference type="SUPFAM" id="SSF103473">
    <property type="entry name" value="MFS general substrate transporter"/>
    <property type="match status" value="1"/>
</dbReference>